<accession>A0A242NTG8</accession>
<protein>
    <submittedName>
        <fullName evidence="3">Uncharacterized protein</fullName>
    </submittedName>
</protein>
<dbReference type="OrthoDB" id="2972222at2"/>
<feature type="transmembrane region" description="Helical" evidence="2">
    <location>
        <begin position="477"/>
        <end position="495"/>
    </location>
</feature>
<evidence type="ECO:0000313" key="4">
    <source>
        <dbReference type="Proteomes" id="UP000194968"/>
    </source>
</evidence>
<feature type="transmembrane region" description="Helical" evidence="2">
    <location>
        <begin position="365"/>
        <end position="382"/>
    </location>
</feature>
<dbReference type="EMBL" id="NASK01000099">
    <property type="protein sequence ID" value="OTQ48949.1"/>
    <property type="molecule type" value="Genomic_DNA"/>
</dbReference>
<comment type="caution">
    <text evidence="3">The sequence shown here is derived from an EMBL/GenBank/DDBJ whole genome shotgun (WGS) entry which is preliminary data.</text>
</comment>
<keyword evidence="2" id="KW-1133">Transmembrane helix</keyword>
<dbReference type="Proteomes" id="UP000194968">
    <property type="component" value="Unassembled WGS sequence"/>
</dbReference>
<feature type="coiled-coil region" evidence="1">
    <location>
        <begin position="419"/>
        <end position="453"/>
    </location>
</feature>
<feature type="transmembrane region" description="Helical" evidence="2">
    <location>
        <begin position="394"/>
        <end position="417"/>
    </location>
</feature>
<gene>
    <name evidence="3" type="ORF">B6D06_08485</name>
</gene>
<feature type="transmembrane region" description="Helical" evidence="2">
    <location>
        <begin position="507"/>
        <end position="526"/>
    </location>
</feature>
<evidence type="ECO:0000256" key="2">
    <source>
        <dbReference type="SAM" id="Phobius"/>
    </source>
</evidence>
<dbReference type="RefSeq" id="WP_086320838.1">
    <property type="nucleotide sequence ID" value="NZ_NASK01000099.1"/>
</dbReference>
<organism evidence="3 4">
    <name type="scientific">Gilliamella apis</name>
    <dbReference type="NCBI Taxonomy" id="1970738"/>
    <lineage>
        <taxon>Bacteria</taxon>
        <taxon>Pseudomonadati</taxon>
        <taxon>Pseudomonadota</taxon>
        <taxon>Gammaproteobacteria</taxon>
        <taxon>Orbales</taxon>
        <taxon>Orbaceae</taxon>
        <taxon>Gilliamella</taxon>
    </lineage>
</organism>
<reference evidence="3 4" key="1">
    <citation type="submission" date="2017-03" db="EMBL/GenBank/DDBJ databases">
        <title>Comparative genomics of honeybee gut symbionts reveal geographically distinct and subgroup specific antibiotic resistance.</title>
        <authorList>
            <person name="Ludvigsen J."/>
            <person name="Porcellato D."/>
            <person name="Labee-Lund T.M."/>
            <person name="Amdam G.V."/>
            <person name="Rudi K."/>
        </authorList>
    </citation>
    <scope>NUCLEOTIDE SEQUENCE [LARGE SCALE GENOMIC DNA]</scope>
    <source>
        <strain evidence="3 4">A-4-12</strain>
    </source>
</reference>
<evidence type="ECO:0000313" key="3">
    <source>
        <dbReference type="EMBL" id="OTQ48949.1"/>
    </source>
</evidence>
<keyword evidence="2" id="KW-0472">Membrane</keyword>
<name>A0A242NTG8_9GAMM</name>
<proteinExistence type="predicted"/>
<dbReference type="AlphaFoldDB" id="A0A242NTG8"/>
<keyword evidence="1" id="KW-0175">Coiled coil</keyword>
<keyword evidence="2" id="KW-0812">Transmembrane</keyword>
<evidence type="ECO:0000256" key="1">
    <source>
        <dbReference type="SAM" id="Coils"/>
    </source>
</evidence>
<sequence length="527" mass="62077">MTLLNDILNALGEIDNKPIIEHTFCSFKYENFLKSPNQNLSSDLQKVFKLILSDQLFISVVLTNGVQDPVRFTSNNIEDFQRNASDFFQNYDEDEKTAIEIESKDHKNLNIFDIDSFTKFLSSKTLEEKLKLWSSFFENNKLVINFYADYETNKNDYIFIHSVYPNRDLEALTNWKESNYNRDKLLNNQIERRDKVSHFVNAVQIPFTPECFYFKEDFFLKSHFDYLRSIFSLVFLSDYTNIDNEIIKFKIKGYKTLNCQLNNKLSDNVCTELFDIYEWVYSEGSFVDKIGIARNVLSIHITDEDISTLESGTCYSAQSGYDLYLKDNVKQYIEVKNKIADMLYNQSEKASGIVKDMFTKFKTSIWTLFSFFILSFLSKAYTKNNLDTSILDILVLNNPIICLGVLLVIFSFCYLLFTYNESVDEINRLKNKYKEIENRYKDLLNEKDLKKILKQSNVDGKSPEEREISYIEEKRKLYIGWWIFINIFLLCLLVIPPCLDWCIIQGFFSKLYLSLIYFLCTVCTNAY</sequence>